<evidence type="ECO:0000313" key="3">
    <source>
        <dbReference type="Proteomes" id="UP000828390"/>
    </source>
</evidence>
<proteinExistence type="predicted"/>
<feature type="compositionally biased region" description="Basic and acidic residues" evidence="1">
    <location>
        <begin position="122"/>
        <end position="136"/>
    </location>
</feature>
<protein>
    <submittedName>
        <fullName evidence="2">Uncharacterized protein</fullName>
    </submittedName>
</protein>
<dbReference type="AlphaFoldDB" id="A0A9D4DB56"/>
<sequence>MKRCSAELAQHRRNTFKTNADLGCRAGISIRFKSVIANAEPAQHSSAAFEIIICFKSVKANVRQSKSAFPAQYSSPTNEALQCIYRDEPGPYRDEPVLHRDDPWTTGDNRGSTGKVFNTSGMKRESPGRTGNDRRGTGNNRDCTGNNRDCTLAPPGPKHSPAELRKRPVNRISDGAVPVVPGEVPVVSRAKPVIAGPSRSLLVHSRGIEHLNTFPVEPRLSPVKPGRCRSSPR</sequence>
<reference evidence="2" key="1">
    <citation type="journal article" date="2019" name="bioRxiv">
        <title>The Genome of the Zebra Mussel, Dreissena polymorpha: A Resource for Invasive Species Research.</title>
        <authorList>
            <person name="McCartney M.A."/>
            <person name="Auch B."/>
            <person name="Kono T."/>
            <person name="Mallez S."/>
            <person name="Zhang Y."/>
            <person name="Obille A."/>
            <person name="Becker A."/>
            <person name="Abrahante J.E."/>
            <person name="Garbe J."/>
            <person name="Badalamenti J.P."/>
            <person name="Herman A."/>
            <person name="Mangelson H."/>
            <person name="Liachko I."/>
            <person name="Sullivan S."/>
            <person name="Sone E.D."/>
            <person name="Koren S."/>
            <person name="Silverstein K.A.T."/>
            <person name="Beckman K.B."/>
            <person name="Gohl D.M."/>
        </authorList>
    </citation>
    <scope>NUCLEOTIDE SEQUENCE</scope>
    <source>
        <strain evidence="2">Duluth1</strain>
        <tissue evidence="2">Whole animal</tissue>
    </source>
</reference>
<organism evidence="2 3">
    <name type="scientific">Dreissena polymorpha</name>
    <name type="common">Zebra mussel</name>
    <name type="synonym">Mytilus polymorpha</name>
    <dbReference type="NCBI Taxonomy" id="45954"/>
    <lineage>
        <taxon>Eukaryota</taxon>
        <taxon>Metazoa</taxon>
        <taxon>Spiralia</taxon>
        <taxon>Lophotrochozoa</taxon>
        <taxon>Mollusca</taxon>
        <taxon>Bivalvia</taxon>
        <taxon>Autobranchia</taxon>
        <taxon>Heteroconchia</taxon>
        <taxon>Euheterodonta</taxon>
        <taxon>Imparidentia</taxon>
        <taxon>Neoheterodontei</taxon>
        <taxon>Myida</taxon>
        <taxon>Dreissenoidea</taxon>
        <taxon>Dreissenidae</taxon>
        <taxon>Dreissena</taxon>
    </lineage>
</organism>
<evidence type="ECO:0000256" key="1">
    <source>
        <dbReference type="SAM" id="MobiDB-lite"/>
    </source>
</evidence>
<gene>
    <name evidence="2" type="ORF">DPMN_047845</name>
</gene>
<accession>A0A9D4DB56</accession>
<comment type="caution">
    <text evidence="2">The sequence shown here is derived from an EMBL/GenBank/DDBJ whole genome shotgun (WGS) entry which is preliminary data.</text>
</comment>
<name>A0A9D4DB56_DREPO</name>
<dbReference type="Proteomes" id="UP000828390">
    <property type="component" value="Unassembled WGS sequence"/>
</dbReference>
<feature type="compositionally biased region" description="Polar residues" evidence="1">
    <location>
        <begin position="106"/>
        <end position="121"/>
    </location>
</feature>
<keyword evidence="3" id="KW-1185">Reference proteome</keyword>
<dbReference type="EMBL" id="JAIWYP010000011">
    <property type="protein sequence ID" value="KAH3741126.1"/>
    <property type="molecule type" value="Genomic_DNA"/>
</dbReference>
<reference evidence="2" key="2">
    <citation type="submission" date="2020-11" db="EMBL/GenBank/DDBJ databases">
        <authorList>
            <person name="McCartney M.A."/>
            <person name="Auch B."/>
            <person name="Kono T."/>
            <person name="Mallez S."/>
            <person name="Becker A."/>
            <person name="Gohl D.M."/>
            <person name="Silverstein K.A.T."/>
            <person name="Koren S."/>
            <person name="Bechman K.B."/>
            <person name="Herman A."/>
            <person name="Abrahante J.E."/>
            <person name="Garbe J."/>
        </authorList>
    </citation>
    <scope>NUCLEOTIDE SEQUENCE</scope>
    <source>
        <strain evidence="2">Duluth1</strain>
        <tissue evidence="2">Whole animal</tissue>
    </source>
</reference>
<feature type="region of interest" description="Disordered" evidence="1">
    <location>
        <begin position="99"/>
        <end position="163"/>
    </location>
</feature>
<evidence type="ECO:0000313" key="2">
    <source>
        <dbReference type="EMBL" id="KAH3741126.1"/>
    </source>
</evidence>